<name>A0A1R3J6L5_9ROSI</name>
<evidence type="ECO:0000313" key="2">
    <source>
        <dbReference type="Proteomes" id="UP000187203"/>
    </source>
</evidence>
<sequence>MQCEFRGQQVAAQNNKQSKHRTQAFQADSKARSICTHKIFGFLISFLLFVFRESEILILCGDDDQVLKFPGLIFLAYLAFPVEIFRDERQALGLSTDLPPTSLPTGLNRDTIQVRIPFGDLSDKKHAVIRLLSEDDLKVTFWDHQMKKLVVEELVSQQPKPVL</sequence>
<reference evidence="2" key="1">
    <citation type="submission" date="2013-09" db="EMBL/GenBank/DDBJ databases">
        <title>Corchorus olitorius genome sequencing.</title>
        <authorList>
            <person name="Alam M."/>
            <person name="Haque M.S."/>
            <person name="Islam M.S."/>
            <person name="Emdad E.M."/>
            <person name="Islam M.M."/>
            <person name="Ahmed B."/>
            <person name="Halim A."/>
            <person name="Hossen Q.M.M."/>
            <person name="Hossain M.Z."/>
            <person name="Ahmed R."/>
            <person name="Khan M.M."/>
            <person name="Islam R."/>
            <person name="Rashid M.M."/>
            <person name="Khan S.A."/>
            <person name="Rahman M.S."/>
            <person name="Alam M."/>
            <person name="Yahiya A.S."/>
            <person name="Khan M.S."/>
            <person name="Azam M.S."/>
            <person name="Haque T."/>
            <person name="Lashkar M.Z.H."/>
            <person name="Akhand A.I."/>
            <person name="Morshed G."/>
            <person name="Roy S."/>
            <person name="Uddin K.S."/>
            <person name="Rabeya T."/>
            <person name="Hossain A.S."/>
            <person name="Chowdhury A."/>
            <person name="Snigdha A.R."/>
            <person name="Mortoza M.S."/>
            <person name="Matin S.A."/>
            <person name="Hoque S.M.E."/>
            <person name="Islam M.K."/>
            <person name="Roy D.K."/>
            <person name="Haider R."/>
            <person name="Moosa M.M."/>
            <person name="Elias S.M."/>
            <person name="Hasan A.M."/>
            <person name="Jahan S."/>
            <person name="Shafiuddin M."/>
            <person name="Mahmood N."/>
            <person name="Shommy N.S."/>
        </authorList>
    </citation>
    <scope>NUCLEOTIDE SEQUENCE [LARGE SCALE GENOMIC DNA]</scope>
    <source>
        <strain evidence="2">cv. O-4</strain>
    </source>
</reference>
<comment type="caution">
    <text evidence="1">The sequence shown here is derived from an EMBL/GenBank/DDBJ whole genome shotgun (WGS) entry which is preliminary data.</text>
</comment>
<gene>
    <name evidence="1" type="ORF">COLO4_19123</name>
</gene>
<proteinExistence type="predicted"/>
<dbReference type="EMBL" id="AWUE01016549">
    <property type="protein sequence ID" value="OMO90461.1"/>
    <property type="molecule type" value="Genomic_DNA"/>
</dbReference>
<protein>
    <submittedName>
        <fullName evidence="1">Protein ZINC INDUCED FACILITATOR-LIKE 1-like protein</fullName>
    </submittedName>
</protein>
<keyword evidence="2" id="KW-1185">Reference proteome</keyword>
<accession>A0A1R3J6L5</accession>
<organism evidence="1 2">
    <name type="scientific">Corchorus olitorius</name>
    <dbReference type="NCBI Taxonomy" id="93759"/>
    <lineage>
        <taxon>Eukaryota</taxon>
        <taxon>Viridiplantae</taxon>
        <taxon>Streptophyta</taxon>
        <taxon>Embryophyta</taxon>
        <taxon>Tracheophyta</taxon>
        <taxon>Spermatophyta</taxon>
        <taxon>Magnoliopsida</taxon>
        <taxon>eudicotyledons</taxon>
        <taxon>Gunneridae</taxon>
        <taxon>Pentapetalae</taxon>
        <taxon>rosids</taxon>
        <taxon>malvids</taxon>
        <taxon>Malvales</taxon>
        <taxon>Malvaceae</taxon>
        <taxon>Grewioideae</taxon>
        <taxon>Apeibeae</taxon>
        <taxon>Corchorus</taxon>
    </lineage>
</organism>
<dbReference type="AlphaFoldDB" id="A0A1R3J6L5"/>
<dbReference type="Proteomes" id="UP000187203">
    <property type="component" value="Unassembled WGS sequence"/>
</dbReference>
<evidence type="ECO:0000313" key="1">
    <source>
        <dbReference type="EMBL" id="OMO90461.1"/>
    </source>
</evidence>